<feature type="region of interest" description="Disordered" evidence="1">
    <location>
        <begin position="1"/>
        <end position="29"/>
    </location>
</feature>
<evidence type="ECO:0000313" key="3">
    <source>
        <dbReference type="Proteomes" id="UP001501427"/>
    </source>
</evidence>
<organism evidence="2 3">
    <name type="scientific">Actinomadura livida</name>
    <dbReference type="NCBI Taxonomy" id="79909"/>
    <lineage>
        <taxon>Bacteria</taxon>
        <taxon>Bacillati</taxon>
        <taxon>Actinomycetota</taxon>
        <taxon>Actinomycetes</taxon>
        <taxon>Streptosporangiales</taxon>
        <taxon>Thermomonosporaceae</taxon>
        <taxon>Actinomadura</taxon>
    </lineage>
</organism>
<gene>
    <name evidence="2" type="ORF">GCM10009546_34400</name>
</gene>
<evidence type="ECO:0000256" key="1">
    <source>
        <dbReference type="SAM" id="MobiDB-lite"/>
    </source>
</evidence>
<comment type="caution">
    <text evidence="2">The sequence shown here is derived from an EMBL/GenBank/DDBJ whole genome shotgun (WGS) entry which is preliminary data.</text>
</comment>
<keyword evidence="3" id="KW-1185">Reference proteome</keyword>
<name>A0ABN1ELV8_9ACTN</name>
<proteinExistence type="predicted"/>
<dbReference type="EMBL" id="BAAAHD010000026">
    <property type="protein sequence ID" value="GAA0568774.1"/>
    <property type="molecule type" value="Genomic_DNA"/>
</dbReference>
<dbReference type="Proteomes" id="UP001501427">
    <property type="component" value="Unassembled WGS sequence"/>
</dbReference>
<protein>
    <submittedName>
        <fullName evidence="2">Uncharacterized protein</fullName>
    </submittedName>
</protein>
<sequence length="126" mass="13228">MMARETEKAGAITGPMESGADDPPNARLNHAVGAGRLHLAALDAVLTHSEDALSCGLVSQADGPPVLLVVSRSDRARSVIVGCERVDGVWWFVRTDSDERVAPVDEVESAPAVLVGMLAGRGDDLR</sequence>
<accession>A0ABN1ELV8</accession>
<evidence type="ECO:0000313" key="2">
    <source>
        <dbReference type="EMBL" id="GAA0568774.1"/>
    </source>
</evidence>
<reference evidence="2 3" key="1">
    <citation type="journal article" date="2019" name="Int. J. Syst. Evol. Microbiol.">
        <title>The Global Catalogue of Microorganisms (GCM) 10K type strain sequencing project: providing services to taxonomists for standard genome sequencing and annotation.</title>
        <authorList>
            <consortium name="The Broad Institute Genomics Platform"/>
            <consortium name="The Broad Institute Genome Sequencing Center for Infectious Disease"/>
            <person name="Wu L."/>
            <person name="Ma J."/>
        </authorList>
    </citation>
    <scope>NUCLEOTIDE SEQUENCE [LARGE SCALE GENOMIC DNA]</scope>
    <source>
        <strain evidence="2 3">JCM 10667</strain>
    </source>
</reference>